<gene>
    <name evidence="3" type="primary">LOC109488192</name>
</gene>
<dbReference type="InterPro" id="IPR016186">
    <property type="entry name" value="C-type_lectin-like/link_sf"/>
</dbReference>
<dbReference type="InterPro" id="IPR016187">
    <property type="entry name" value="CTDL_fold"/>
</dbReference>
<keyword evidence="2" id="KW-1185">Reference proteome</keyword>
<dbReference type="SMART" id="SM00034">
    <property type="entry name" value="CLECT"/>
    <property type="match status" value="1"/>
</dbReference>
<dbReference type="PANTHER" id="PTHR22803">
    <property type="entry name" value="MANNOSE, PHOSPHOLIPASE, LECTIN RECEPTOR RELATED"/>
    <property type="match status" value="1"/>
</dbReference>
<dbReference type="GeneID" id="109488192"/>
<feature type="domain" description="C-type lectin" evidence="1">
    <location>
        <begin position="10"/>
        <end position="100"/>
    </location>
</feature>
<evidence type="ECO:0000313" key="3">
    <source>
        <dbReference type="RefSeq" id="XP_019647932.1"/>
    </source>
</evidence>
<dbReference type="CDD" id="cd00037">
    <property type="entry name" value="CLECT"/>
    <property type="match status" value="1"/>
</dbReference>
<accession>A0A6P5AY12</accession>
<dbReference type="Pfam" id="PF00059">
    <property type="entry name" value="Lectin_C"/>
    <property type="match status" value="1"/>
</dbReference>
<dbReference type="KEGG" id="bbel:109488192"/>
<name>A0A6P5AY12_BRABE</name>
<feature type="non-terminal residue" evidence="3">
    <location>
        <position position="1"/>
    </location>
</feature>
<evidence type="ECO:0000259" key="1">
    <source>
        <dbReference type="PROSITE" id="PS50041"/>
    </source>
</evidence>
<proteinExistence type="predicted"/>
<protein>
    <submittedName>
        <fullName evidence="3">Snaclec coagulation factor IX/factor X-binding protein subunit A-like</fullName>
    </submittedName>
</protein>
<feature type="non-terminal residue" evidence="3">
    <location>
        <position position="100"/>
    </location>
</feature>
<dbReference type="InterPro" id="IPR050111">
    <property type="entry name" value="C-type_lectin/snaclec_domain"/>
</dbReference>
<dbReference type="RefSeq" id="XP_019647932.1">
    <property type="nucleotide sequence ID" value="XM_019792373.1"/>
</dbReference>
<dbReference type="OrthoDB" id="7357196at2759"/>
<dbReference type="Proteomes" id="UP000515135">
    <property type="component" value="Unplaced"/>
</dbReference>
<organism evidence="2 3">
    <name type="scientific">Branchiostoma belcheri</name>
    <name type="common">Amphioxus</name>
    <dbReference type="NCBI Taxonomy" id="7741"/>
    <lineage>
        <taxon>Eukaryota</taxon>
        <taxon>Metazoa</taxon>
        <taxon>Chordata</taxon>
        <taxon>Cephalochordata</taxon>
        <taxon>Leptocardii</taxon>
        <taxon>Amphioxiformes</taxon>
        <taxon>Branchiostomatidae</taxon>
        <taxon>Branchiostoma</taxon>
    </lineage>
</organism>
<dbReference type="Gene3D" id="3.10.100.10">
    <property type="entry name" value="Mannose-Binding Protein A, subunit A"/>
    <property type="match status" value="1"/>
</dbReference>
<dbReference type="InterPro" id="IPR001304">
    <property type="entry name" value="C-type_lectin-like"/>
</dbReference>
<dbReference type="SUPFAM" id="SSF56436">
    <property type="entry name" value="C-type lectin-like"/>
    <property type="match status" value="1"/>
</dbReference>
<dbReference type="AlphaFoldDB" id="A0A6P5AY12"/>
<reference evidence="3" key="1">
    <citation type="submission" date="2025-08" db="UniProtKB">
        <authorList>
            <consortium name="RefSeq"/>
        </authorList>
    </citation>
    <scope>IDENTIFICATION</scope>
    <source>
        <tissue evidence="3">Gonad</tissue>
    </source>
</reference>
<dbReference type="PROSITE" id="PS50041">
    <property type="entry name" value="C_TYPE_LECTIN_2"/>
    <property type="match status" value="1"/>
</dbReference>
<evidence type="ECO:0000313" key="2">
    <source>
        <dbReference type="Proteomes" id="UP000515135"/>
    </source>
</evidence>
<sequence length="100" mass="11487">RRCRHGWREHNNHCYKLINEKVRFSTANQRCKGMGANLASIRDGQGNNFIASASDDMVWIGLQHSKWTDGSAVSYKNWAPGQPDDHWFYGGENCVVIYKK</sequence>